<proteinExistence type="predicted"/>
<feature type="transmembrane region" description="Helical" evidence="2">
    <location>
        <begin position="389"/>
        <end position="409"/>
    </location>
</feature>
<dbReference type="InterPro" id="IPR026870">
    <property type="entry name" value="Zinc_ribbon_dom"/>
</dbReference>
<organism evidence="5 6">
    <name type="scientific">Geodermatophilus pulveris</name>
    <dbReference type="NCBI Taxonomy" id="1564159"/>
    <lineage>
        <taxon>Bacteria</taxon>
        <taxon>Bacillati</taxon>
        <taxon>Actinomycetota</taxon>
        <taxon>Actinomycetes</taxon>
        <taxon>Geodermatophilales</taxon>
        <taxon>Geodermatophilaceae</taxon>
        <taxon>Geodermatophilus</taxon>
    </lineage>
</organism>
<evidence type="ECO:0000256" key="1">
    <source>
        <dbReference type="SAM" id="MobiDB-lite"/>
    </source>
</evidence>
<sequence length="531" mass="53370">MERRCGTLPRPSPARRAGATALLALALLAPVAPGTAHGAEEPPAAAEGVRSGVEGSKAALVRIEVWANAEIAHIDHTTGEVNVVRGRYEVPIRTATGVFTSSEGVIATTGQALAVTEDDVVVHAANRLFQEEMGTALLGNDGDLSRRAEAADAYWDPHLNHCYDQVEHCVLFFVPRFTVFPYTQDAAGTPADPLPLPGGPADVGLLRIGGGGGTPTAELAPPGQPVPAEALLAGFTGTPAPDRPPAEVPVAVDAAAGVLTSSDELSPALTAGMAGAPVLDPATGQVTGLATTAAGVAALVPAQALHEALQVAGTPPAGSEFDAVFRRGIDHLGAGRSSGAAVSSLREALTYYDSALAARYLQQAEQGGGGGTPAAATDGDDGGGLPGGLGVWVTAAVLALLAVGLAVLARRRRAGPGGDDGPPAAPATGPGPGRDATTVAPRGGPAAGPPAEAPAPQPRPVPGRAAPDASAERTRLREPLPEDPRAERTRLRQPPALVEDVPRRAAAFCADCGTPLRERARFCGACGSAVG</sequence>
<gene>
    <name evidence="5" type="ORF">SAMN06893096_103340</name>
</gene>
<dbReference type="RefSeq" id="WP_089305113.1">
    <property type="nucleotide sequence ID" value="NZ_FZOO01000003.1"/>
</dbReference>
<feature type="region of interest" description="Disordered" evidence="1">
    <location>
        <begin position="413"/>
        <end position="498"/>
    </location>
</feature>
<dbReference type="EMBL" id="FZOO01000003">
    <property type="protein sequence ID" value="SNS35193.1"/>
    <property type="molecule type" value="Genomic_DNA"/>
</dbReference>
<reference evidence="6" key="1">
    <citation type="submission" date="2017-06" db="EMBL/GenBank/DDBJ databases">
        <authorList>
            <person name="Varghese N."/>
            <person name="Submissions S."/>
        </authorList>
    </citation>
    <scope>NUCLEOTIDE SEQUENCE [LARGE SCALE GENOMIC DNA]</scope>
    <source>
        <strain evidence="6">DSM 46839</strain>
    </source>
</reference>
<dbReference type="Pfam" id="PF13240">
    <property type="entry name" value="Zn_Ribbon_1"/>
    <property type="match status" value="1"/>
</dbReference>
<evidence type="ECO:0000313" key="6">
    <source>
        <dbReference type="Proteomes" id="UP000198373"/>
    </source>
</evidence>
<evidence type="ECO:0000256" key="2">
    <source>
        <dbReference type="SAM" id="Phobius"/>
    </source>
</evidence>
<keyword evidence="2" id="KW-1133">Transmembrane helix</keyword>
<feature type="compositionally biased region" description="Pro residues" evidence="1">
    <location>
        <begin position="447"/>
        <end position="461"/>
    </location>
</feature>
<accession>A0A239DTY3</accession>
<dbReference type="OrthoDB" id="5176858at2"/>
<feature type="compositionally biased region" description="Low complexity" evidence="1">
    <location>
        <begin position="433"/>
        <end position="444"/>
    </location>
</feature>
<name>A0A239DTY3_9ACTN</name>
<keyword evidence="6" id="KW-1185">Reference proteome</keyword>
<evidence type="ECO:0000259" key="4">
    <source>
        <dbReference type="Pfam" id="PF13240"/>
    </source>
</evidence>
<dbReference type="AlphaFoldDB" id="A0A239DTY3"/>
<feature type="signal peptide" evidence="3">
    <location>
        <begin position="1"/>
        <end position="38"/>
    </location>
</feature>
<evidence type="ECO:0000313" key="5">
    <source>
        <dbReference type="EMBL" id="SNS35193.1"/>
    </source>
</evidence>
<feature type="domain" description="Zinc-ribbon" evidence="4">
    <location>
        <begin position="508"/>
        <end position="529"/>
    </location>
</feature>
<feature type="compositionally biased region" description="Basic and acidic residues" evidence="1">
    <location>
        <begin position="470"/>
        <end position="490"/>
    </location>
</feature>
<keyword evidence="2" id="KW-0472">Membrane</keyword>
<feature type="chain" id="PRO_5013258011" description="Zinc-ribbon domain-containing protein" evidence="3">
    <location>
        <begin position="39"/>
        <end position="531"/>
    </location>
</feature>
<dbReference type="Proteomes" id="UP000198373">
    <property type="component" value="Unassembled WGS sequence"/>
</dbReference>
<keyword evidence="3" id="KW-0732">Signal</keyword>
<protein>
    <recommendedName>
        <fullName evidence="4">Zinc-ribbon domain-containing protein</fullName>
    </recommendedName>
</protein>
<keyword evidence="2" id="KW-0812">Transmembrane</keyword>
<evidence type="ECO:0000256" key="3">
    <source>
        <dbReference type="SAM" id="SignalP"/>
    </source>
</evidence>